<reference evidence="4" key="1">
    <citation type="journal article" date="2020" name="Stud. Mycol.">
        <title>101 Dothideomycetes genomes: a test case for predicting lifestyles and emergence of pathogens.</title>
        <authorList>
            <person name="Haridas S."/>
            <person name="Albert R."/>
            <person name="Binder M."/>
            <person name="Bloem J."/>
            <person name="Labutti K."/>
            <person name="Salamov A."/>
            <person name="Andreopoulos B."/>
            <person name="Baker S."/>
            <person name="Barry K."/>
            <person name="Bills G."/>
            <person name="Bluhm B."/>
            <person name="Cannon C."/>
            <person name="Castanera R."/>
            <person name="Culley D."/>
            <person name="Daum C."/>
            <person name="Ezra D."/>
            <person name="Gonzalez J."/>
            <person name="Henrissat B."/>
            <person name="Kuo A."/>
            <person name="Liang C."/>
            <person name="Lipzen A."/>
            <person name="Lutzoni F."/>
            <person name="Magnuson J."/>
            <person name="Mondo S."/>
            <person name="Nolan M."/>
            <person name="Ohm R."/>
            <person name="Pangilinan J."/>
            <person name="Park H.-J."/>
            <person name="Ramirez L."/>
            <person name="Alfaro M."/>
            <person name="Sun H."/>
            <person name="Tritt A."/>
            <person name="Yoshinaga Y."/>
            <person name="Zwiers L.-H."/>
            <person name="Turgeon B."/>
            <person name="Goodwin S."/>
            <person name="Spatafora J."/>
            <person name="Crous P."/>
            <person name="Grigoriev I."/>
        </authorList>
    </citation>
    <scope>NUCLEOTIDE SEQUENCE</scope>
    <source>
        <strain evidence="4">CBS 627.86</strain>
    </source>
</reference>
<dbReference type="SUPFAM" id="SSF57701">
    <property type="entry name" value="Zn2/Cys6 DNA-binding domain"/>
    <property type="match status" value="1"/>
</dbReference>
<dbReference type="SMART" id="SM00066">
    <property type="entry name" value="GAL4"/>
    <property type="match status" value="1"/>
</dbReference>
<dbReference type="InterPro" id="IPR039327">
    <property type="entry name" value="CON7-like"/>
</dbReference>
<name>A0A6A5ZGP5_9PLEO</name>
<protein>
    <recommendedName>
        <fullName evidence="3">Zn(2)-C6 fungal-type domain-containing protein</fullName>
    </recommendedName>
</protein>
<dbReference type="PROSITE" id="PS00463">
    <property type="entry name" value="ZN2_CY6_FUNGAL_1"/>
    <property type="match status" value="1"/>
</dbReference>
<dbReference type="Gene3D" id="4.10.240.10">
    <property type="entry name" value="Zn(2)-C6 fungal-type DNA-binding domain"/>
    <property type="match status" value="1"/>
</dbReference>
<feature type="region of interest" description="Disordered" evidence="2">
    <location>
        <begin position="279"/>
        <end position="361"/>
    </location>
</feature>
<gene>
    <name evidence="4" type="ORF">BDV96DRAFT_570422</name>
</gene>
<evidence type="ECO:0000313" key="5">
    <source>
        <dbReference type="Proteomes" id="UP000799770"/>
    </source>
</evidence>
<feature type="domain" description="Zn(2)-C6 fungal-type" evidence="3">
    <location>
        <begin position="386"/>
        <end position="414"/>
    </location>
</feature>
<dbReference type="CDD" id="cd00067">
    <property type="entry name" value="GAL4"/>
    <property type="match status" value="1"/>
</dbReference>
<feature type="region of interest" description="Disordered" evidence="2">
    <location>
        <begin position="428"/>
        <end position="458"/>
    </location>
</feature>
<keyword evidence="1" id="KW-0539">Nucleus</keyword>
<evidence type="ECO:0000313" key="4">
    <source>
        <dbReference type="EMBL" id="KAF2117551.1"/>
    </source>
</evidence>
<dbReference type="PROSITE" id="PS50048">
    <property type="entry name" value="ZN2_CY6_FUNGAL_2"/>
    <property type="match status" value="1"/>
</dbReference>
<dbReference type="InterPro" id="IPR036864">
    <property type="entry name" value="Zn2-C6_fun-type_DNA-bd_sf"/>
</dbReference>
<proteinExistence type="predicted"/>
<feature type="compositionally biased region" description="Polar residues" evidence="2">
    <location>
        <begin position="285"/>
        <end position="299"/>
    </location>
</feature>
<dbReference type="GO" id="GO:0008270">
    <property type="term" value="F:zinc ion binding"/>
    <property type="evidence" value="ECO:0007669"/>
    <property type="project" value="InterPro"/>
</dbReference>
<dbReference type="GO" id="GO:0000981">
    <property type="term" value="F:DNA-binding transcription factor activity, RNA polymerase II-specific"/>
    <property type="evidence" value="ECO:0007669"/>
    <property type="project" value="InterPro"/>
</dbReference>
<dbReference type="Pfam" id="PF00172">
    <property type="entry name" value="Zn_clus"/>
    <property type="match status" value="1"/>
</dbReference>
<dbReference type="OrthoDB" id="5431013at2759"/>
<evidence type="ECO:0000256" key="2">
    <source>
        <dbReference type="SAM" id="MobiDB-lite"/>
    </source>
</evidence>
<dbReference type="InterPro" id="IPR001138">
    <property type="entry name" value="Zn2Cys6_DnaBD"/>
</dbReference>
<dbReference type="PANTHER" id="PTHR36167">
    <property type="entry name" value="C2H2 FINGER DOMAIN TRANSCRIPTION FACTOR (EUROFUNG)-RELATED"/>
    <property type="match status" value="1"/>
</dbReference>
<sequence>MAEIGLIASVIQVAGAGLKLSQSIYQYADSVASADRRLKDIAKEVRLTSFVIDELARVFKQDETASLLSDNARRTADETVKECSSMFVELDADIKKSRKSKLGRLTLPFREPKIELIRSHIDKLKSTLQLLLGVLTHAYQVASHKRNGEAEAAQREQIKALMQSKKQNEMKYQESLRNFGLSKESTNVGDDDASNEEDTMMSITSIASTITVQSLEACVQHVQGLLTDIEALQKGLSTRALEGPDPSEHQQSLIGSYFRARNFLDTVLLGSTKGFAAADKREKTGSTTARTELSISQEVALSGQPEKRDQQKWPNSDNVRLPPSSHISTDSSALEDAGLQRSSLVRPMMPMRPKRKERDMRAETGKTELVISDAHVPKEQLSFERSCSTCWSRRVRCDETKPACLQCTRTRRRCPGYWILQSASHEEDQGGVGYRRRPSAPAYPPSSPTESDLSSPEPERVKNMFARSSAFEDDGLSSVEAIRPTGYQTGRRDPDLAHLTTEELKDRLLKAETRLAREREAKRERYVPQMFTLLEGSISAALKKLC</sequence>
<accession>A0A6A5ZGP5</accession>
<evidence type="ECO:0000256" key="1">
    <source>
        <dbReference type="ARBA" id="ARBA00023242"/>
    </source>
</evidence>
<organism evidence="4 5">
    <name type="scientific">Lophiotrema nucula</name>
    <dbReference type="NCBI Taxonomy" id="690887"/>
    <lineage>
        <taxon>Eukaryota</taxon>
        <taxon>Fungi</taxon>
        <taxon>Dikarya</taxon>
        <taxon>Ascomycota</taxon>
        <taxon>Pezizomycotina</taxon>
        <taxon>Dothideomycetes</taxon>
        <taxon>Pleosporomycetidae</taxon>
        <taxon>Pleosporales</taxon>
        <taxon>Lophiotremataceae</taxon>
        <taxon>Lophiotrema</taxon>
    </lineage>
</organism>
<dbReference type="Proteomes" id="UP000799770">
    <property type="component" value="Unassembled WGS sequence"/>
</dbReference>
<dbReference type="AlphaFoldDB" id="A0A6A5ZGP5"/>
<evidence type="ECO:0000259" key="3">
    <source>
        <dbReference type="PROSITE" id="PS50048"/>
    </source>
</evidence>
<dbReference type="EMBL" id="ML977318">
    <property type="protein sequence ID" value="KAF2117551.1"/>
    <property type="molecule type" value="Genomic_DNA"/>
</dbReference>
<keyword evidence="5" id="KW-1185">Reference proteome</keyword>
<dbReference type="PANTHER" id="PTHR36167:SF4">
    <property type="entry name" value="FUNGAL N-TERMINAL DOMAIN-CONTAINING PROTEIN"/>
    <property type="match status" value="1"/>
</dbReference>